<reference evidence="2 3" key="1">
    <citation type="submission" date="2014-04" db="EMBL/GenBank/DDBJ databases">
        <title>Draft genome sequence of Hydrogenovibrio marinus MH-110, a model organism for aerobic H2 metabolism.</title>
        <authorList>
            <person name="Cha H.J."/>
            <person name="Jo B.H."/>
            <person name="Hwang B.H."/>
        </authorList>
    </citation>
    <scope>NUCLEOTIDE SEQUENCE [LARGE SCALE GENOMIC DNA]</scope>
    <source>
        <strain evidence="2 3">MH-110</strain>
    </source>
</reference>
<dbReference type="InterPro" id="IPR007419">
    <property type="entry name" value="BFD-like_2Fe2S-bd_dom"/>
</dbReference>
<dbReference type="InterPro" id="IPR041854">
    <property type="entry name" value="BFD-like_2Fe2S-bd_dom_sf"/>
</dbReference>
<gene>
    <name evidence="2" type="ORF">EI16_01955</name>
</gene>
<sequence>MTPETLDKLPEILRRDLDENLCVCNEVTKRKIIDAIESGATTLAMVQRQTYASDGNGCCKRQVTRLIECLTTPEDSSQD</sequence>
<dbReference type="Proteomes" id="UP000027341">
    <property type="component" value="Unassembled WGS sequence"/>
</dbReference>
<dbReference type="Pfam" id="PF04324">
    <property type="entry name" value="Fer2_BFD"/>
    <property type="match status" value="1"/>
</dbReference>
<proteinExistence type="predicted"/>
<dbReference type="STRING" id="28885.EI16_01955"/>
<name>A0A066ZMQ6_HYDMR</name>
<keyword evidence="3" id="KW-1185">Reference proteome</keyword>
<evidence type="ECO:0000313" key="2">
    <source>
        <dbReference type="EMBL" id="KDN95098.1"/>
    </source>
</evidence>
<dbReference type="AlphaFoldDB" id="A0A066ZMQ6"/>
<dbReference type="RefSeq" id="WP_029908875.1">
    <property type="nucleotide sequence ID" value="NZ_AP020335.1"/>
</dbReference>
<accession>A0A066ZMQ6</accession>
<comment type="caution">
    <text evidence="2">The sequence shown here is derived from an EMBL/GenBank/DDBJ whole genome shotgun (WGS) entry which is preliminary data.</text>
</comment>
<evidence type="ECO:0000259" key="1">
    <source>
        <dbReference type="Pfam" id="PF04324"/>
    </source>
</evidence>
<evidence type="ECO:0000313" key="3">
    <source>
        <dbReference type="Proteomes" id="UP000027341"/>
    </source>
</evidence>
<protein>
    <submittedName>
        <fullName evidence="2">(2Fe-2S)-binding protein</fullName>
    </submittedName>
</protein>
<organism evidence="2 3">
    <name type="scientific">Hydrogenovibrio marinus</name>
    <dbReference type="NCBI Taxonomy" id="28885"/>
    <lineage>
        <taxon>Bacteria</taxon>
        <taxon>Pseudomonadati</taxon>
        <taxon>Pseudomonadota</taxon>
        <taxon>Gammaproteobacteria</taxon>
        <taxon>Thiotrichales</taxon>
        <taxon>Piscirickettsiaceae</taxon>
        <taxon>Hydrogenovibrio</taxon>
    </lineage>
</organism>
<feature type="domain" description="BFD-like [2Fe-2S]-binding" evidence="1">
    <location>
        <begin position="22"/>
        <end position="68"/>
    </location>
</feature>
<dbReference type="EMBL" id="JMIU01000001">
    <property type="protein sequence ID" value="KDN95098.1"/>
    <property type="molecule type" value="Genomic_DNA"/>
</dbReference>
<dbReference type="Gene3D" id="1.10.10.1100">
    <property type="entry name" value="BFD-like [2Fe-2S]-binding domain"/>
    <property type="match status" value="1"/>
</dbReference>